<dbReference type="STRING" id="913774.A0A0C3CNZ0"/>
<evidence type="ECO:0000256" key="2">
    <source>
        <dbReference type="ARBA" id="ARBA00023043"/>
    </source>
</evidence>
<dbReference type="PROSITE" id="PS50297">
    <property type="entry name" value="ANK_REP_REGION"/>
    <property type="match status" value="2"/>
</dbReference>
<dbReference type="InterPro" id="IPR036770">
    <property type="entry name" value="Ankyrin_rpt-contain_sf"/>
</dbReference>
<proteinExistence type="predicted"/>
<accession>A0A0C3CNZ0</accession>
<keyword evidence="2 3" id="KW-0040">ANK repeat</keyword>
<dbReference type="PROSITE" id="PS50088">
    <property type="entry name" value="ANK_REPEAT"/>
    <property type="match status" value="2"/>
</dbReference>
<dbReference type="HOGENOM" id="CLU_000134_45_9_1"/>
<dbReference type="SUPFAM" id="SSF48403">
    <property type="entry name" value="Ankyrin repeat"/>
    <property type="match status" value="1"/>
</dbReference>
<dbReference type="SMART" id="SM00248">
    <property type="entry name" value="ANK"/>
    <property type="match status" value="2"/>
</dbReference>
<dbReference type="PANTHER" id="PTHR24171:SF9">
    <property type="entry name" value="ANKYRIN REPEAT DOMAIN-CONTAINING PROTEIN 39"/>
    <property type="match status" value="1"/>
</dbReference>
<dbReference type="Gene3D" id="1.25.40.20">
    <property type="entry name" value="Ankyrin repeat-containing domain"/>
    <property type="match status" value="1"/>
</dbReference>
<organism evidence="4 5">
    <name type="scientific">Oidiodendron maius (strain Zn)</name>
    <dbReference type="NCBI Taxonomy" id="913774"/>
    <lineage>
        <taxon>Eukaryota</taxon>
        <taxon>Fungi</taxon>
        <taxon>Dikarya</taxon>
        <taxon>Ascomycota</taxon>
        <taxon>Pezizomycotina</taxon>
        <taxon>Leotiomycetes</taxon>
        <taxon>Leotiomycetes incertae sedis</taxon>
        <taxon>Myxotrichaceae</taxon>
        <taxon>Oidiodendron</taxon>
    </lineage>
</organism>
<sequence>MKRTPLHLAALNGRDKIARMLLEKGADIQAKDGDQETPLHLACSKGHAGMIKLLINR</sequence>
<dbReference type="InParanoid" id="A0A0C3CNZ0"/>
<evidence type="ECO:0000256" key="1">
    <source>
        <dbReference type="ARBA" id="ARBA00022737"/>
    </source>
</evidence>
<feature type="repeat" description="ANK" evidence="3">
    <location>
        <begin position="34"/>
        <end position="57"/>
    </location>
</feature>
<feature type="non-terminal residue" evidence="4">
    <location>
        <position position="57"/>
    </location>
</feature>
<reference evidence="4 5" key="1">
    <citation type="submission" date="2014-04" db="EMBL/GenBank/DDBJ databases">
        <authorList>
            <consortium name="DOE Joint Genome Institute"/>
            <person name="Kuo A."/>
            <person name="Martino E."/>
            <person name="Perotto S."/>
            <person name="Kohler A."/>
            <person name="Nagy L.G."/>
            <person name="Floudas D."/>
            <person name="Copeland A."/>
            <person name="Barry K.W."/>
            <person name="Cichocki N."/>
            <person name="Veneault-Fourrey C."/>
            <person name="LaButti K."/>
            <person name="Lindquist E.A."/>
            <person name="Lipzen A."/>
            <person name="Lundell T."/>
            <person name="Morin E."/>
            <person name="Murat C."/>
            <person name="Sun H."/>
            <person name="Tunlid A."/>
            <person name="Henrissat B."/>
            <person name="Grigoriev I.V."/>
            <person name="Hibbett D.S."/>
            <person name="Martin F."/>
            <person name="Nordberg H.P."/>
            <person name="Cantor M.N."/>
            <person name="Hua S.X."/>
        </authorList>
    </citation>
    <scope>NUCLEOTIDE SEQUENCE [LARGE SCALE GENOMIC DNA]</scope>
    <source>
        <strain evidence="4 5">Zn</strain>
    </source>
</reference>
<keyword evidence="1" id="KW-0677">Repeat</keyword>
<name>A0A0C3CNZ0_OIDMZ</name>
<dbReference type="Pfam" id="PF13637">
    <property type="entry name" value="Ank_4"/>
    <property type="match status" value="1"/>
</dbReference>
<dbReference type="EMBL" id="KN832877">
    <property type="protein sequence ID" value="KIN00709.1"/>
    <property type="molecule type" value="Genomic_DNA"/>
</dbReference>
<evidence type="ECO:0000313" key="4">
    <source>
        <dbReference type="EMBL" id="KIN00709.1"/>
    </source>
</evidence>
<dbReference type="Proteomes" id="UP000054321">
    <property type="component" value="Unassembled WGS sequence"/>
</dbReference>
<evidence type="ECO:0000256" key="3">
    <source>
        <dbReference type="PROSITE-ProRule" id="PRU00023"/>
    </source>
</evidence>
<dbReference type="InterPro" id="IPR002110">
    <property type="entry name" value="Ankyrin_rpt"/>
</dbReference>
<dbReference type="PANTHER" id="PTHR24171">
    <property type="entry name" value="ANKYRIN REPEAT DOMAIN-CONTAINING PROTEIN 39-RELATED"/>
    <property type="match status" value="1"/>
</dbReference>
<feature type="repeat" description="ANK" evidence="3">
    <location>
        <begin position="1"/>
        <end position="33"/>
    </location>
</feature>
<dbReference type="OrthoDB" id="341259at2759"/>
<reference evidence="5" key="2">
    <citation type="submission" date="2015-01" db="EMBL/GenBank/DDBJ databases">
        <title>Evolutionary Origins and Diversification of the Mycorrhizal Mutualists.</title>
        <authorList>
            <consortium name="DOE Joint Genome Institute"/>
            <consortium name="Mycorrhizal Genomics Consortium"/>
            <person name="Kohler A."/>
            <person name="Kuo A."/>
            <person name="Nagy L.G."/>
            <person name="Floudas D."/>
            <person name="Copeland A."/>
            <person name="Barry K.W."/>
            <person name="Cichocki N."/>
            <person name="Veneault-Fourrey C."/>
            <person name="LaButti K."/>
            <person name="Lindquist E.A."/>
            <person name="Lipzen A."/>
            <person name="Lundell T."/>
            <person name="Morin E."/>
            <person name="Murat C."/>
            <person name="Riley R."/>
            <person name="Ohm R."/>
            <person name="Sun H."/>
            <person name="Tunlid A."/>
            <person name="Henrissat B."/>
            <person name="Grigoriev I.V."/>
            <person name="Hibbett D.S."/>
            <person name="Martin F."/>
        </authorList>
    </citation>
    <scope>NUCLEOTIDE SEQUENCE [LARGE SCALE GENOMIC DNA]</scope>
    <source>
        <strain evidence="5">Zn</strain>
    </source>
</reference>
<evidence type="ECO:0000313" key="5">
    <source>
        <dbReference type="Proteomes" id="UP000054321"/>
    </source>
</evidence>
<dbReference type="AlphaFoldDB" id="A0A0C3CNZ0"/>
<keyword evidence="5" id="KW-1185">Reference proteome</keyword>
<gene>
    <name evidence="4" type="ORF">OIDMADRAFT_124708</name>
</gene>
<protein>
    <submittedName>
        <fullName evidence="4">Uncharacterized protein</fullName>
    </submittedName>
</protein>